<sequence length="135" mass="14936">SRNASSIDAQSTKLIMFSDLAGHQRYLKITASGLTSQFPDYAMLVVDATAGVQSMTREHLRIVLGLGLLQHPTMIPIFQVSNVTGASSEFHINGHFQSDEVGTIVTGLVQRYGKQHPLLLIVVYCIYCFLQRLIE</sequence>
<comment type="caution">
    <text evidence="3">The sequence shown here is derived from an EMBL/GenBank/DDBJ whole genome shotgun (WGS) entry which is preliminary data.</text>
</comment>
<dbReference type="VEuPathDB" id="FungiDB:H257_10156"/>
<feature type="domain" description="Tr-type G" evidence="2">
    <location>
        <begin position="11"/>
        <end position="67"/>
    </location>
</feature>
<feature type="non-terminal residue" evidence="3">
    <location>
        <position position="1"/>
    </location>
</feature>
<dbReference type="InterPro" id="IPR050055">
    <property type="entry name" value="EF-Tu_GTPase"/>
</dbReference>
<organism evidence="3 4">
    <name type="scientific">Aphanomyces astaci</name>
    <name type="common">Crayfish plague agent</name>
    <dbReference type="NCBI Taxonomy" id="112090"/>
    <lineage>
        <taxon>Eukaryota</taxon>
        <taxon>Sar</taxon>
        <taxon>Stramenopiles</taxon>
        <taxon>Oomycota</taxon>
        <taxon>Saprolegniomycetes</taxon>
        <taxon>Saprolegniales</taxon>
        <taxon>Verrucalvaceae</taxon>
        <taxon>Aphanomyces</taxon>
    </lineage>
</organism>
<dbReference type="AlphaFoldDB" id="A0A3R6W0A0"/>
<dbReference type="PANTHER" id="PTHR43721:SF9">
    <property type="entry name" value="GTP-BINDING PROTEIN 1"/>
    <property type="match status" value="1"/>
</dbReference>
<evidence type="ECO:0000259" key="2">
    <source>
        <dbReference type="Pfam" id="PF00009"/>
    </source>
</evidence>
<dbReference type="InterPro" id="IPR027417">
    <property type="entry name" value="P-loop_NTPase"/>
</dbReference>
<proteinExistence type="predicted"/>
<gene>
    <name evidence="3" type="ORF">DYB34_013664</name>
</gene>
<evidence type="ECO:0000313" key="4">
    <source>
        <dbReference type="Proteomes" id="UP000283543"/>
    </source>
</evidence>
<dbReference type="SUPFAM" id="SSF52540">
    <property type="entry name" value="P-loop containing nucleoside triphosphate hydrolases"/>
    <property type="match status" value="1"/>
</dbReference>
<dbReference type="PANTHER" id="PTHR43721">
    <property type="entry name" value="ELONGATION FACTOR TU-RELATED"/>
    <property type="match status" value="1"/>
</dbReference>
<accession>A0A3R6W0A0</accession>
<dbReference type="GO" id="GO:0003924">
    <property type="term" value="F:GTPase activity"/>
    <property type="evidence" value="ECO:0007669"/>
    <property type="project" value="InterPro"/>
</dbReference>
<protein>
    <recommendedName>
        <fullName evidence="1">Elongation factor Tu, chloroplastic</fullName>
    </recommendedName>
</protein>
<reference evidence="3 4" key="1">
    <citation type="submission" date="2018-08" db="EMBL/GenBank/DDBJ databases">
        <title>Aphanomyces genome sequencing and annotation.</title>
        <authorList>
            <person name="Minardi D."/>
            <person name="Oidtmann B."/>
            <person name="Van Der Giezen M."/>
            <person name="Studholme D.J."/>
        </authorList>
    </citation>
    <scope>NUCLEOTIDE SEQUENCE [LARGE SCALE GENOMIC DNA]</scope>
    <source>
        <strain evidence="3 4">Si</strain>
    </source>
</reference>
<dbReference type="Proteomes" id="UP000283543">
    <property type="component" value="Unassembled WGS sequence"/>
</dbReference>
<dbReference type="GO" id="GO:0003746">
    <property type="term" value="F:translation elongation factor activity"/>
    <property type="evidence" value="ECO:0007669"/>
    <property type="project" value="TreeGrafter"/>
</dbReference>
<dbReference type="InterPro" id="IPR000795">
    <property type="entry name" value="T_Tr_GTP-bd_dom"/>
</dbReference>
<dbReference type="Gene3D" id="3.40.50.300">
    <property type="entry name" value="P-loop containing nucleotide triphosphate hydrolases"/>
    <property type="match status" value="1"/>
</dbReference>
<evidence type="ECO:0000256" key="1">
    <source>
        <dbReference type="ARBA" id="ARBA00021392"/>
    </source>
</evidence>
<dbReference type="GO" id="GO:0005525">
    <property type="term" value="F:GTP binding"/>
    <property type="evidence" value="ECO:0007669"/>
    <property type="project" value="InterPro"/>
</dbReference>
<dbReference type="Pfam" id="PF00009">
    <property type="entry name" value="GTP_EFTU"/>
    <property type="match status" value="1"/>
</dbReference>
<dbReference type="EMBL" id="QUTB01007290">
    <property type="protein sequence ID" value="RHY46602.1"/>
    <property type="molecule type" value="Genomic_DNA"/>
</dbReference>
<name>A0A3R6W0A0_APHAT</name>
<evidence type="ECO:0000313" key="3">
    <source>
        <dbReference type="EMBL" id="RHY46602.1"/>
    </source>
</evidence>